<comment type="caution">
    <text evidence="1">The sequence shown here is derived from an EMBL/GenBank/DDBJ whole genome shotgun (WGS) entry which is preliminary data.</text>
</comment>
<accession>A0A6M1RUF1</accession>
<evidence type="ECO:0000313" key="1">
    <source>
        <dbReference type="EMBL" id="NGO65334.1"/>
    </source>
</evidence>
<dbReference type="RefSeq" id="WP_163902180.1">
    <property type="nucleotide sequence ID" value="NZ_CP048427.1"/>
</dbReference>
<gene>
    <name evidence="1" type="ORF">G6N76_16815</name>
</gene>
<keyword evidence="2" id="KW-1185">Reference proteome</keyword>
<evidence type="ECO:0000313" key="2">
    <source>
        <dbReference type="Proteomes" id="UP000477849"/>
    </source>
</evidence>
<dbReference type="Proteomes" id="UP000477849">
    <property type="component" value="Unassembled WGS sequence"/>
</dbReference>
<organism evidence="1 2">
    <name type="scientific">Rhizobium daejeonense</name>
    <dbReference type="NCBI Taxonomy" id="240521"/>
    <lineage>
        <taxon>Bacteria</taxon>
        <taxon>Pseudomonadati</taxon>
        <taxon>Pseudomonadota</taxon>
        <taxon>Alphaproteobacteria</taxon>
        <taxon>Hyphomicrobiales</taxon>
        <taxon>Rhizobiaceae</taxon>
        <taxon>Rhizobium/Agrobacterium group</taxon>
        <taxon>Rhizobium</taxon>
    </lineage>
</organism>
<proteinExistence type="predicted"/>
<name>A0A6M1RUF1_9HYPH</name>
<reference evidence="1 2" key="1">
    <citation type="submission" date="2020-02" db="EMBL/GenBank/DDBJ databases">
        <title>Genome sequence of the type strain CCBAU10050 of Rhizobium daejeonense.</title>
        <authorList>
            <person name="Gao J."/>
            <person name="Sun J."/>
        </authorList>
    </citation>
    <scope>NUCLEOTIDE SEQUENCE [LARGE SCALE GENOMIC DNA]</scope>
    <source>
        <strain evidence="1 2">CCBAU10050</strain>
    </source>
</reference>
<protein>
    <submittedName>
        <fullName evidence="1">Uncharacterized protein</fullName>
    </submittedName>
</protein>
<dbReference type="EMBL" id="JAAKZH010000005">
    <property type="protein sequence ID" value="NGO65334.1"/>
    <property type="molecule type" value="Genomic_DNA"/>
</dbReference>
<sequence>MKTAANKSNFTPNAKQRLKKCVSSLVADPSLIRNKIAHGQWIKTLNRDNTKLNPDLTASIHSLDAVKVEMWFDCQKILSEIVELLVESPNKAFMASYWGMIEKVEQIPIDRAAWTISSKRMRLKTKRAPDRS</sequence>
<dbReference type="AlphaFoldDB" id="A0A6M1RUF1"/>